<dbReference type="RefSeq" id="WP_218936997.1">
    <property type="nucleotide sequence ID" value="NZ_CP040825.1"/>
</dbReference>
<evidence type="ECO:0000313" key="2">
    <source>
        <dbReference type="Proteomes" id="UP000315201"/>
    </source>
</evidence>
<accession>A0A4Y6I6K7</accession>
<dbReference type="NCBIfam" id="NF045999">
    <property type="entry name" value="MAG1140_fam"/>
    <property type="match status" value="1"/>
</dbReference>
<gene>
    <name evidence="1" type="ORF">FIV53_01280</name>
</gene>
<organism evidence="1 2">
    <name type="scientific">Mycoplasma nasistruthionis</name>
    <dbReference type="NCBI Taxonomy" id="353852"/>
    <lineage>
        <taxon>Bacteria</taxon>
        <taxon>Bacillati</taxon>
        <taxon>Mycoplasmatota</taxon>
        <taxon>Mollicutes</taxon>
        <taxon>Mycoplasmataceae</taxon>
        <taxon>Mycoplasma</taxon>
    </lineage>
</organism>
<proteinExistence type="predicted"/>
<evidence type="ECO:0000313" key="1">
    <source>
        <dbReference type="EMBL" id="QDF64940.1"/>
    </source>
</evidence>
<sequence length="109" mass="12642">MILGFLVYLFFNLQLDEYKQVLIRFEADDLVLYNVKADDLEIEPLNINYTLNKITYSITVDNFSVNSTNNIVIVHKNLANLMNENNLLEIKASILTKKLNILDYILNIS</sequence>
<name>A0A4Y6I6K7_9MOLU</name>
<dbReference type="AlphaFoldDB" id="A0A4Y6I6K7"/>
<keyword evidence="2" id="KW-1185">Reference proteome</keyword>
<protein>
    <submittedName>
        <fullName evidence="1">Uncharacterized protein</fullName>
    </submittedName>
</protein>
<dbReference type="EMBL" id="CP041147">
    <property type="protein sequence ID" value="QDF64940.1"/>
    <property type="molecule type" value="Genomic_DNA"/>
</dbReference>
<reference evidence="1 2" key="1">
    <citation type="submission" date="2019-06" db="EMBL/GenBank/DDBJ databases">
        <title>Mycoplasma nasistruthionis sp. nov. str Ms03.</title>
        <authorList>
            <person name="Botes A."/>
        </authorList>
    </citation>
    <scope>NUCLEOTIDE SEQUENCE [LARGE SCALE GENOMIC DNA]</scope>
    <source>
        <strain evidence="1 2">Ms03</strain>
    </source>
</reference>
<dbReference type="Proteomes" id="UP000315201">
    <property type="component" value="Chromosome"/>
</dbReference>